<keyword evidence="6" id="KW-0963">Cytoplasm</keyword>
<evidence type="ECO:0000259" key="8">
    <source>
        <dbReference type="PROSITE" id="PS50067"/>
    </source>
</evidence>
<sequence>MTKVKFVIKVKGQPSSKKKLRNKELWKRAVAHFNFDHVLDPTTKNWNVYEVIAPIVQSFKDGYNGTILAYGQALSGKTYTMMGTAADPGVKVLAIRQLMCERIFSSTRCFIIRVGYMEILNEVVFDLLNQRELVYFCQRSKNKIEHTNREIFVKDEASILQLLDEGNKQLAPKSSSSTVFQIIIESQDEAIEDEPVRLSYLNLVELNDSEGLLTKTTSRNKSIECLKLAFEALSDGKPFENCSESKLTTLLASTCMGNANIAIICNIVPTVLDQTYNLLSFVDKFRNVETPLCDYTDYSILTKLQCRIEQLIENGAEENSDEIEKLKSVFLTEEDMRDDAGSCKIFKEVLPLFSESHNKLDCKYHIIKMV</sequence>
<feature type="domain" description="Kinesin motor" evidence="8">
    <location>
        <begin position="3"/>
        <end position="288"/>
    </location>
</feature>
<evidence type="ECO:0000256" key="6">
    <source>
        <dbReference type="ARBA" id="ARBA00023212"/>
    </source>
</evidence>
<dbReference type="InterPro" id="IPR027640">
    <property type="entry name" value="Kinesin-like_fam"/>
</dbReference>
<keyword evidence="10" id="KW-1185">Reference proteome</keyword>
<keyword evidence="4" id="KW-0175">Coiled coil</keyword>
<dbReference type="GO" id="GO:0007018">
    <property type="term" value="P:microtubule-based movement"/>
    <property type="evidence" value="ECO:0007669"/>
    <property type="project" value="InterPro"/>
</dbReference>
<dbReference type="Gene3D" id="3.40.850.10">
    <property type="entry name" value="Kinesin motor domain"/>
    <property type="match status" value="1"/>
</dbReference>
<organism evidence="9 10">
    <name type="scientific">Pseudolycoriella hygida</name>
    <dbReference type="NCBI Taxonomy" id="35572"/>
    <lineage>
        <taxon>Eukaryota</taxon>
        <taxon>Metazoa</taxon>
        <taxon>Ecdysozoa</taxon>
        <taxon>Arthropoda</taxon>
        <taxon>Hexapoda</taxon>
        <taxon>Insecta</taxon>
        <taxon>Pterygota</taxon>
        <taxon>Neoptera</taxon>
        <taxon>Endopterygota</taxon>
        <taxon>Diptera</taxon>
        <taxon>Nematocera</taxon>
        <taxon>Sciaroidea</taxon>
        <taxon>Sciaridae</taxon>
        <taxon>Pseudolycoriella</taxon>
    </lineage>
</organism>
<dbReference type="Pfam" id="PF00225">
    <property type="entry name" value="Kinesin"/>
    <property type="match status" value="1"/>
</dbReference>
<proteinExistence type="inferred from homology"/>
<dbReference type="PROSITE" id="PS50067">
    <property type="entry name" value="KINESIN_MOTOR_2"/>
    <property type="match status" value="1"/>
</dbReference>
<dbReference type="Proteomes" id="UP001151699">
    <property type="component" value="Chromosome A"/>
</dbReference>
<dbReference type="InterPro" id="IPR027417">
    <property type="entry name" value="P-loop_NTPase"/>
</dbReference>
<keyword evidence="3 7" id="KW-0067">ATP-binding</keyword>
<evidence type="ECO:0000256" key="5">
    <source>
        <dbReference type="ARBA" id="ARBA00023175"/>
    </source>
</evidence>
<keyword evidence="5 7" id="KW-0505">Motor protein</keyword>
<dbReference type="GO" id="GO:0005524">
    <property type="term" value="F:ATP binding"/>
    <property type="evidence" value="ECO:0007669"/>
    <property type="project" value="UniProtKB-UniRule"/>
</dbReference>
<dbReference type="InterPro" id="IPR001752">
    <property type="entry name" value="Kinesin_motor_dom"/>
</dbReference>
<gene>
    <name evidence="9" type="primary">Cenpe_0</name>
    <name evidence="9" type="ORF">Bhyg_04078</name>
</gene>
<name>A0A9Q0NFR8_9DIPT</name>
<evidence type="ECO:0000256" key="2">
    <source>
        <dbReference type="ARBA" id="ARBA00022741"/>
    </source>
</evidence>
<dbReference type="PRINTS" id="PR00380">
    <property type="entry name" value="KINESINHEAVY"/>
</dbReference>
<dbReference type="GO" id="GO:0008017">
    <property type="term" value="F:microtubule binding"/>
    <property type="evidence" value="ECO:0007669"/>
    <property type="project" value="InterPro"/>
</dbReference>
<evidence type="ECO:0000256" key="1">
    <source>
        <dbReference type="ARBA" id="ARBA00004245"/>
    </source>
</evidence>
<reference evidence="9" key="1">
    <citation type="submission" date="2022-07" db="EMBL/GenBank/DDBJ databases">
        <authorList>
            <person name="Trinca V."/>
            <person name="Uliana J.V.C."/>
            <person name="Torres T.T."/>
            <person name="Ward R.J."/>
            <person name="Monesi N."/>
        </authorList>
    </citation>
    <scope>NUCLEOTIDE SEQUENCE</scope>
    <source>
        <strain evidence="9">HSMRA1968</strain>
        <tissue evidence="9">Whole embryos</tissue>
    </source>
</reference>
<dbReference type="AlphaFoldDB" id="A0A9Q0NFR8"/>
<evidence type="ECO:0000313" key="9">
    <source>
        <dbReference type="EMBL" id="KAJ6648846.1"/>
    </source>
</evidence>
<feature type="binding site" evidence="7">
    <location>
        <begin position="71"/>
        <end position="78"/>
    </location>
    <ligand>
        <name>ATP</name>
        <dbReference type="ChEBI" id="CHEBI:30616"/>
    </ligand>
</feature>
<dbReference type="SUPFAM" id="SSF52540">
    <property type="entry name" value="P-loop containing nucleoside triphosphate hydrolases"/>
    <property type="match status" value="1"/>
</dbReference>
<dbReference type="OrthoDB" id="7741291at2759"/>
<dbReference type="InterPro" id="IPR036961">
    <property type="entry name" value="Kinesin_motor_dom_sf"/>
</dbReference>
<dbReference type="GO" id="GO:0005874">
    <property type="term" value="C:microtubule"/>
    <property type="evidence" value="ECO:0007669"/>
    <property type="project" value="TreeGrafter"/>
</dbReference>
<accession>A0A9Q0NFR8</accession>
<evidence type="ECO:0000256" key="4">
    <source>
        <dbReference type="ARBA" id="ARBA00023054"/>
    </source>
</evidence>
<protein>
    <submittedName>
        <fullName evidence="9">Centromere-associated protein E</fullName>
    </submittedName>
</protein>
<dbReference type="EMBL" id="WJQU01000001">
    <property type="protein sequence ID" value="KAJ6648846.1"/>
    <property type="molecule type" value="Genomic_DNA"/>
</dbReference>
<keyword evidence="2 7" id="KW-0547">Nucleotide-binding</keyword>
<dbReference type="PANTHER" id="PTHR47968">
    <property type="entry name" value="CENTROMERE PROTEIN E"/>
    <property type="match status" value="1"/>
</dbReference>
<dbReference type="GO" id="GO:0003777">
    <property type="term" value="F:microtubule motor activity"/>
    <property type="evidence" value="ECO:0007669"/>
    <property type="project" value="InterPro"/>
</dbReference>
<dbReference type="GO" id="GO:0000278">
    <property type="term" value="P:mitotic cell cycle"/>
    <property type="evidence" value="ECO:0007669"/>
    <property type="project" value="TreeGrafter"/>
</dbReference>
<comment type="subcellular location">
    <subcellularLocation>
        <location evidence="1">Cytoplasm</location>
        <location evidence="1">Cytoskeleton</location>
    </subcellularLocation>
</comment>
<comment type="caution">
    <text evidence="9">The sequence shown here is derived from an EMBL/GenBank/DDBJ whole genome shotgun (WGS) entry which is preliminary data.</text>
</comment>
<comment type="similarity">
    <text evidence="7">Belongs to the TRAFAC class myosin-kinesin ATPase superfamily. Kinesin family.</text>
</comment>
<evidence type="ECO:0000256" key="3">
    <source>
        <dbReference type="ARBA" id="ARBA00022840"/>
    </source>
</evidence>
<dbReference type="SMART" id="SM00129">
    <property type="entry name" value="KISc"/>
    <property type="match status" value="1"/>
</dbReference>
<evidence type="ECO:0000256" key="7">
    <source>
        <dbReference type="PROSITE-ProRule" id="PRU00283"/>
    </source>
</evidence>
<evidence type="ECO:0000313" key="10">
    <source>
        <dbReference type="Proteomes" id="UP001151699"/>
    </source>
</evidence>
<dbReference type="PANTHER" id="PTHR47968:SF75">
    <property type="entry name" value="CENTROMERE-ASSOCIATED PROTEIN E"/>
    <property type="match status" value="1"/>
</dbReference>
<keyword evidence="6" id="KW-0206">Cytoskeleton</keyword>